<dbReference type="CDD" id="cd16841">
    <property type="entry name" value="RraA_family"/>
    <property type="match status" value="1"/>
</dbReference>
<dbReference type="InterPro" id="IPR005493">
    <property type="entry name" value="RraA/RraA-like"/>
</dbReference>
<keyword evidence="5" id="KW-0479">Metal-binding</keyword>
<dbReference type="GO" id="GO:0046872">
    <property type="term" value="F:metal ion binding"/>
    <property type="evidence" value="ECO:0007669"/>
    <property type="project" value="UniProtKB-KW"/>
</dbReference>
<feature type="binding site" evidence="5">
    <location>
        <position position="127"/>
    </location>
    <ligand>
        <name>Mg(2+)</name>
        <dbReference type="ChEBI" id="CHEBI:18420"/>
    </ligand>
</feature>
<organism evidence="6 7">
    <name type="scientific">Meridianimarinicoccus roseus</name>
    <dbReference type="NCBI Taxonomy" id="2072018"/>
    <lineage>
        <taxon>Bacteria</taxon>
        <taxon>Pseudomonadati</taxon>
        <taxon>Pseudomonadota</taxon>
        <taxon>Alphaproteobacteria</taxon>
        <taxon>Rhodobacterales</taxon>
        <taxon>Paracoccaceae</taxon>
        <taxon>Meridianimarinicoccus</taxon>
    </lineage>
</organism>
<dbReference type="Pfam" id="PF03737">
    <property type="entry name" value="RraA-like"/>
    <property type="match status" value="1"/>
</dbReference>
<sequence length="225" mass="23104">MRRAVPAARHHRRAGGVTAVAEPDLPSRLAALGTATIGEVAPQARLFGPGLHPVQPGRAFAGPAATVRCAPGDNLALHRAIARLAPGEVLVVDYANSLESGPFGEIMALACQMRGCAGLVTNGAVRDLARLRDSGFGVVARGAAIRGTTKADPGELGVPITLAGTTVAPGDLVVADDDAVLALSPDGLGAVLSAAEARQAKEEEMMRRLRAGETTLRIMGLEERD</sequence>
<dbReference type="InterPro" id="IPR036704">
    <property type="entry name" value="RraA/RraA-like_sf"/>
</dbReference>
<evidence type="ECO:0000256" key="3">
    <source>
        <dbReference type="ARBA" id="ARBA00029596"/>
    </source>
</evidence>
<protein>
    <recommendedName>
        <fullName evidence="2">Putative 4-hydroxy-4-methyl-2-oxoglutarate aldolase</fullName>
    </recommendedName>
    <alternativeName>
        <fullName evidence="3">Regulator of ribonuclease activity homolog</fullName>
    </alternativeName>
    <alternativeName>
        <fullName evidence="4">RraA-like protein</fullName>
    </alternativeName>
</protein>
<accession>A0A2V2LCZ5</accession>
<gene>
    <name evidence="6" type="ORF">DKT77_18480</name>
</gene>
<keyword evidence="6" id="KW-0489">Methyltransferase</keyword>
<comment type="cofactor">
    <cofactor evidence="1">
        <name>a divalent metal cation</name>
        <dbReference type="ChEBI" id="CHEBI:60240"/>
    </cofactor>
</comment>
<dbReference type="PANTHER" id="PTHR33254:SF4">
    <property type="entry name" value="4-HYDROXY-4-METHYL-2-OXOGLUTARATE ALDOLASE 3-RELATED"/>
    <property type="match status" value="1"/>
</dbReference>
<dbReference type="PANTHER" id="PTHR33254">
    <property type="entry name" value="4-HYDROXY-4-METHYL-2-OXOGLUTARATE ALDOLASE 3-RELATED"/>
    <property type="match status" value="1"/>
</dbReference>
<dbReference type="SUPFAM" id="SSF89562">
    <property type="entry name" value="RraA-like"/>
    <property type="match status" value="1"/>
</dbReference>
<evidence type="ECO:0000313" key="7">
    <source>
        <dbReference type="Proteomes" id="UP000245680"/>
    </source>
</evidence>
<feature type="binding site" evidence="5">
    <location>
        <begin position="104"/>
        <end position="107"/>
    </location>
    <ligand>
        <name>substrate</name>
    </ligand>
</feature>
<name>A0A2V2LCZ5_9RHOB</name>
<keyword evidence="5" id="KW-0460">Magnesium</keyword>
<evidence type="ECO:0000313" key="6">
    <source>
        <dbReference type="EMBL" id="PWR01146.1"/>
    </source>
</evidence>
<dbReference type="GO" id="GO:0032259">
    <property type="term" value="P:methylation"/>
    <property type="evidence" value="ECO:0007669"/>
    <property type="project" value="UniProtKB-KW"/>
</dbReference>
<dbReference type="AlphaFoldDB" id="A0A2V2LCZ5"/>
<dbReference type="Proteomes" id="UP000245680">
    <property type="component" value="Unassembled WGS sequence"/>
</dbReference>
<feature type="binding site" evidence="5">
    <location>
        <position position="126"/>
    </location>
    <ligand>
        <name>substrate</name>
    </ligand>
</feature>
<proteinExistence type="predicted"/>
<dbReference type="EMBL" id="QGKU01000060">
    <property type="protein sequence ID" value="PWR01146.1"/>
    <property type="molecule type" value="Genomic_DNA"/>
</dbReference>
<comment type="cofactor">
    <cofactor evidence="5">
        <name>Mg(2+)</name>
        <dbReference type="ChEBI" id="CHEBI:18420"/>
    </cofactor>
</comment>
<keyword evidence="6" id="KW-0808">Transferase</keyword>
<evidence type="ECO:0000256" key="2">
    <source>
        <dbReference type="ARBA" id="ARBA00016549"/>
    </source>
</evidence>
<reference evidence="6 7" key="1">
    <citation type="submission" date="2018-05" db="EMBL/GenBank/DDBJ databases">
        <title>Rhodobacteraceae gen. nov., sp. nov. isolated from sea water.</title>
        <authorList>
            <person name="Ren Y."/>
        </authorList>
    </citation>
    <scope>NUCLEOTIDE SEQUENCE [LARGE SCALE GENOMIC DNA]</scope>
    <source>
        <strain evidence="6 7">TG-679</strain>
    </source>
</reference>
<evidence type="ECO:0000256" key="5">
    <source>
        <dbReference type="PIRSR" id="PIRSR605493-1"/>
    </source>
</evidence>
<evidence type="ECO:0000256" key="4">
    <source>
        <dbReference type="ARBA" id="ARBA00030169"/>
    </source>
</evidence>
<keyword evidence="7" id="KW-1185">Reference proteome</keyword>
<dbReference type="GO" id="GO:0008168">
    <property type="term" value="F:methyltransferase activity"/>
    <property type="evidence" value="ECO:0007669"/>
    <property type="project" value="UniProtKB-KW"/>
</dbReference>
<dbReference type="Gene3D" id="3.50.30.40">
    <property type="entry name" value="Ribonuclease E inhibitor RraA/RraA-like"/>
    <property type="match status" value="1"/>
</dbReference>
<evidence type="ECO:0000256" key="1">
    <source>
        <dbReference type="ARBA" id="ARBA00001968"/>
    </source>
</evidence>
<comment type="caution">
    <text evidence="6">The sequence shown here is derived from an EMBL/GenBank/DDBJ whole genome shotgun (WGS) entry which is preliminary data.</text>
</comment>
<dbReference type="OrthoDB" id="9812532at2"/>